<dbReference type="Proteomes" id="UP000824782">
    <property type="component" value="Unassembled WGS sequence"/>
</dbReference>
<evidence type="ECO:0000256" key="5">
    <source>
        <dbReference type="ARBA" id="ARBA00023157"/>
    </source>
</evidence>
<dbReference type="AlphaFoldDB" id="A0AAV7C1L3"/>
<feature type="domain" description="Kazal-like" evidence="6">
    <location>
        <begin position="57"/>
        <end position="111"/>
    </location>
</feature>
<evidence type="ECO:0000256" key="3">
    <source>
        <dbReference type="ARBA" id="ARBA00022690"/>
    </source>
</evidence>
<dbReference type="InterPro" id="IPR002350">
    <property type="entry name" value="Kazal_dom"/>
</dbReference>
<accession>A0AAV7C1L3</accession>
<reference evidence="7" key="1">
    <citation type="thesis" date="2020" institute="ProQuest LLC" country="789 East Eisenhower Parkway, Ann Arbor, MI, USA">
        <title>Comparative Genomics and Chromosome Evolution.</title>
        <authorList>
            <person name="Mudd A.B."/>
        </authorList>
    </citation>
    <scope>NUCLEOTIDE SEQUENCE</scope>
    <source>
        <strain evidence="7">237g6f4</strain>
        <tissue evidence="7">Blood</tissue>
    </source>
</reference>
<keyword evidence="4" id="KW-0722">Serine protease inhibitor</keyword>
<comment type="subcellular location">
    <subcellularLocation>
        <location evidence="1">Secreted</location>
    </subcellularLocation>
</comment>
<name>A0AAV7C1L3_ENGPU</name>
<evidence type="ECO:0000256" key="1">
    <source>
        <dbReference type="ARBA" id="ARBA00004613"/>
    </source>
</evidence>
<evidence type="ECO:0000259" key="6">
    <source>
        <dbReference type="PROSITE" id="PS51465"/>
    </source>
</evidence>
<dbReference type="EMBL" id="WNYA01000004">
    <property type="protein sequence ID" value="KAG8578586.1"/>
    <property type="molecule type" value="Genomic_DNA"/>
</dbReference>
<gene>
    <name evidence="7" type="ORF">GDO81_010544</name>
</gene>
<comment type="caution">
    <text evidence="7">The sequence shown here is derived from an EMBL/GenBank/DDBJ whole genome shotgun (WGS) entry which is preliminary data.</text>
</comment>
<dbReference type="PROSITE" id="PS51465">
    <property type="entry name" value="KAZAL_2"/>
    <property type="match status" value="2"/>
</dbReference>
<dbReference type="Pfam" id="PF00050">
    <property type="entry name" value="Kazal_1"/>
    <property type="match status" value="2"/>
</dbReference>
<dbReference type="GO" id="GO:0005576">
    <property type="term" value="C:extracellular region"/>
    <property type="evidence" value="ECO:0007669"/>
    <property type="project" value="UniProtKB-SubCell"/>
</dbReference>
<keyword evidence="5" id="KW-1015">Disulfide bond</keyword>
<dbReference type="InterPro" id="IPR001239">
    <property type="entry name" value="Prot_inh_Kazal-m"/>
</dbReference>
<dbReference type="PANTHER" id="PTHR47729">
    <property type="entry name" value="SERINE PEPTIDASE INHIBITOR, KAZAL TYPE 2, TANDEM DUPLICATE 1-RELATED"/>
    <property type="match status" value="1"/>
</dbReference>
<feature type="domain" description="Kazal-like" evidence="6">
    <location>
        <begin position="2"/>
        <end position="56"/>
    </location>
</feature>
<dbReference type="InterPro" id="IPR051597">
    <property type="entry name" value="Bifunctional_prot_inhibitor"/>
</dbReference>
<dbReference type="GO" id="GO:0004867">
    <property type="term" value="F:serine-type endopeptidase inhibitor activity"/>
    <property type="evidence" value="ECO:0007669"/>
    <property type="project" value="UniProtKB-KW"/>
</dbReference>
<proteinExistence type="predicted"/>
<dbReference type="SUPFAM" id="SSF100895">
    <property type="entry name" value="Kazal-type serine protease inhibitors"/>
    <property type="match status" value="2"/>
</dbReference>
<dbReference type="Gene3D" id="3.30.60.30">
    <property type="match status" value="2"/>
</dbReference>
<sequence length="129" mass="14251">MTSHEDGCQGYGDICTSDYSPVCGSDAVTYANKCSFCYAKKRNADLVFVSDGKCKEKSHEDVCQGYGDICTTDYSPVCGSDAVTYANKCSFCNAKKRNADLIFVSDGECKEKVIIFLIIFNYSIYLRTI</sequence>
<dbReference type="SMART" id="SM00280">
    <property type="entry name" value="KAZAL"/>
    <property type="match status" value="2"/>
</dbReference>
<evidence type="ECO:0000256" key="4">
    <source>
        <dbReference type="ARBA" id="ARBA00022900"/>
    </source>
</evidence>
<dbReference type="PRINTS" id="PR00290">
    <property type="entry name" value="KAZALINHBTR"/>
</dbReference>
<evidence type="ECO:0000313" key="7">
    <source>
        <dbReference type="EMBL" id="KAG8578586.1"/>
    </source>
</evidence>
<keyword evidence="3" id="KW-0646">Protease inhibitor</keyword>
<dbReference type="PANTHER" id="PTHR47729:SF1">
    <property type="entry name" value="OVOMUCOID-LIKE-RELATED"/>
    <property type="match status" value="1"/>
</dbReference>
<dbReference type="InterPro" id="IPR036058">
    <property type="entry name" value="Kazal_dom_sf"/>
</dbReference>
<keyword evidence="2" id="KW-0964">Secreted</keyword>
<keyword evidence="8" id="KW-1185">Reference proteome</keyword>
<dbReference type="PROSITE" id="PS00282">
    <property type="entry name" value="KAZAL_1"/>
    <property type="match status" value="2"/>
</dbReference>
<protein>
    <recommendedName>
        <fullName evidence="6">Kazal-like domain-containing protein</fullName>
    </recommendedName>
</protein>
<organism evidence="7 8">
    <name type="scientific">Engystomops pustulosus</name>
    <name type="common">Tungara frog</name>
    <name type="synonym">Physalaemus pustulosus</name>
    <dbReference type="NCBI Taxonomy" id="76066"/>
    <lineage>
        <taxon>Eukaryota</taxon>
        <taxon>Metazoa</taxon>
        <taxon>Chordata</taxon>
        <taxon>Craniata</taxon>
        <taxon>Vertebrata</taxon>
        <taxon>Euteleostomi</taxon>
        <taxon>Amphibia</taxon>
        <taxon>Batrachia</taxon>
        <taxon>Anura</taxon>
        <taxon>Neobatrachia</taxon>
        <taxon>Hyloidea</taxon>
        <taxon>Leptodactylidae</taxon>
        <taxon>Leiuperinae</taxon>
        <taxon>Engystomops</taxon>
    </lineage>
</organism>
<evidence type="ECO:0000256" key="2">
    <source>
        <dbReference type="ARBA" id="ARBA00022525"/>
    </source>
</evidence>
<evidence type="ECO:0000313" key="8">
    <source>
        <dbReference type="Proteomes" id="UP000824782"/>
    </source>
</evidence>